<dbReference type="GO" id="GO:0003723">
    <property type="term" value="F:RNA binding"/>
    <property type="evidence" value="ECO:0007669"/>
    <property type="project" value="InterPro"/>
</dbReference>
<dbReference type="EnsemblPlants" id="AET6Gv20448600.8">
    <property type="protein sequence ID" value="AET6Gv20448600.8"/>
    <property type="gene ID" value="AET6Gv20448600"/>
</dbReference>
<proteinExistence type="inferred from homology"/>
<keyword evidence="2" id="KW-0943">RNA-mediated gene silencing</keyword>
<dbReference type="FunFam" id="2.170.260.10:FF:000001">
    <property type="entry name" value="Protein argonaute-2"/>
    <property type="match status" value="1"/>
</dbReference>
<evidence type="ECO:0000256" key="1">
    <source>
        <dbReference type="ARBA" id="ARBA00008201"/>
    </source>
</evidence>
<dbReference type="Proteomes" id="UP000015105">
    <property type="component" value="Chromosome 6D"/>
</dbReference>
<reference evidence="4" key="5">
    <citation type="journal article" date="2021" name="G3 (Bethesda)">
        <title>Aegilops tauschii genome assembly Aet v5.0 features greater sequence contiguity and improved annotation.</title>
        <authorList>
            <person name="Wang L."/>
            <person name="Zhu T."/>
            <person name="Rodriguez J.C."/>
            <person name="Deal K.R."/>
            <person name="Dubcovsky J."/>
            <person name="McGuire P.E."/>
            <person name="Lux T."/>
            <person name="Spannagl M."/>
            <person name="Mayer K.F.X."/>
            <person name="Baldrich P."/>
            <person name="Meyers B.C."/>
            <person name="Huo N."/>
            <person name="Gu Y.Q."/>
            <person name="Zhou H."/>
            <person name="Devos K.M."/>
            <person name="Bennetzen J.L."/>
            <person name="Unver T."/>
            <person name="Budak H."/>
            <person name="Gulick P.J."/>
            <person name="Galiba G."/>
            <person name="Kalapos B."/>
            <person name="Nelson D.R."/>
            <person name="Li P."/>
            <person name="You F.M."/>
            <person name="Luo M.C."/>
            <person name="Dvorak J."/>
        </authorList>
    </citation>
    <scope>NUCLEOTIDE SEQUENCE [LARGE SCALE GENOMIC DNA]</scope>
    <source>
        <strain evidence="4">cv. AL8/78</strain>
    </source>
</reference>
<dbReference type="Gramene" id="AET6Gv20448600.8">
    <property type="protein sequence ID" value="AET6Gv20448600.8"/>
    <property type="gene ID" value="AET6Gv20448600"/>
</dbReference>
<evidence type="ECO:0000259" key="3">
    <source>
        <dbReference type="PROSITE" id="PS50821"/>
    </source>
</evidence>
<evidence type="ECO:0000256" key="2">
    <source>
        <dbReference type="ARBA" id="ARBA00023158"/>
    </source>
</evidence>
<accession>A0A453NPZ5</accession>
<reference evidence="5" key="1">
    <citation type="journal article" date="2014" name="Science">
        <title>Ancient hybridizations among the ancestral genomes of bread wheat.</title>
        <authorList>
            <consortium name="International Wheat Genome Sequencing Consortium,"/>
            <person name="Marcussen T."/>
            <person name="Sandve S.R."/>
            <person name="Heier L."/>
            <person name="Spannagl M."/>
            <person name="Pfeifer M."/>
            <person name="Jakobsen K.S."/>
            <person name="Wulff B.B."/>
            <person name="Steuernagel B."/>
            <person name="Mayer K.F."/>
            <person name="Olsen O.A."/>
        </authorList>
    </citation>
    <scope>NUCLEOTIDE SEQUENCE [LARGE SCALE GENOMIC DNA]</scope>
    <source>
        <strain evidence="5">cv. AL8/78</strain>
    </source>
</reference>
<name>A0A453NPZ5_AEGTS</name>
<feature type="domain" description="PAZ" evidence="3">
    <location>
        <begin position="10"/>
        <end position="118"/>
    </location>
</feature>
<organism evidence="4 5">
    <name type="scientific">Aegilops tauschii subsp. strangulata</name>
    <name type="common">Goatgrass</name>
    <dbReference type="NCBI Taxonomy" id="200361"/>
    <lineage>
        <taxon>Eukaryota</taxon>
        <taxon>Viridiplantae</taxon>
        <taxon>Streptophyta</taxon>
        <taxon>Embryophyta</taxon>
        <taxon>Tracheophyta</taxon>
        <taxon>Spermatophyta</taxon>
        <taxon>Magnoliopsida</taxon>
        <taxon>Liliopsida</taxon>
        <taxon>Poales</taxon>
        <taxon>Poaceae</taxon>
        <taxon>BOP clade</taxon>
        <taxon>Pooideae</taxon>
        <taxon>Triticodae</taxon>
        <taxon>Triticeae</taxon>
        <taxon>Triticinae</taxon>
        <taxon>Aegilops</taxon>
    </lineage>
</organism>
<reference evidence="5" key="2">
    <citation type="journal article" date="2017" name="Nat. Plants">
        <title>The Aegilops tauschii genome reveals multiple impacts of transposons.</title>
        <authorList>
            <person name="Zhao G."/>
            <person name="Zou C."/>
            <person name="Li K."/>
            <person name="Wang K."/>
            <person name="Li T."/>
            <person name="Gao L."/>
            <person name="Zhang X."/>
            <person name="Wang H."/>
            <person name="Yang Z."/>
            <person name="Liu X."/>
            <person name="Jiang W."/>
            <person name="Mao L."/>
            <person name="Kong X."/>
            <person name="Jiao Y."/>
            <person name="Jia J."/>
        </authorList>
    </citation>
    <scope>NUCLEOTIDE SEQUENCE [LARGE SCALE GENOMIC DNA]</scope>
    <source>
        <strain evidence="5">cv. AL8/78</strain>
    </source>
</reference>
<reference evidence="4" key="3">
    <citation type="journal article" date="2017" name="Nature">
        <title>Genome sequence of the progenitor of the wheat D genome Aegilops tauschii.</title>
        <authorList>
            <person name="Luo M.C."/>
            <person name="Gu Y.Q."/>
            <person name="Puiu D."/>
            <person name="Wang H."/>
            <person name="Twardziok S.O."/>
            <person name="Deal K.R."/>
            <person name="Huo N."/>
            <person name="Zhu T."/>
            <person name="Wang L."/>
            <person name="Wang Y."/>
            <person name="McGuire P.E."/>
            <person name="Liu S."/>
            <person name="Long H."/>
            <person name="Ramasamy R.K."/>
            <person name="Rodriguez J.C."/>
            <person name="Van S.L."/>
            <person name="Yuan L."/>
            <person name="Wang Z."/>
            <person name="Xia Z."/>
            <person name="Xiao L."/>
            <person name="Anderson O.D."/>
            <person name="Ouyang S."/>
            <person name="Liang Y."/>
            <person name="Zimin A.V."/>
            <person name="Pertea G."/>
            <person name="Qi P."/>
            <person name="Bennetzen J.L."/>
            <person name="Dai X."/>
            <person name="Dawson M.W."/>
            <person name="Muller H.G."/>
            <person name="Kugler K."/>
            <person name="Rivarola-Duarte L."/>
            <person name="Spannagl M."/>
            <person name="Mayer K.F.X."/>
            <person name="Lu F.H."/>
            <person name="Bevan M.W."/>
            <person name="Leroy P."/>
            <person name="Li P."/>
            <person name="You F.M."/>
            <person name="Sun Q."/>
            <person name="Liu Z."/>
            <person name="Lyons E."/>
            <person name="Wicker T."/>
            <person name="Salzberg S.L."/>
            <person name="Devos K.M."/>
            <person name="Dvorak J."/>
        </authorList>
    </citation>
    <scope>NUCLEOTIDE SEQUENCE [LARGE SCALE GENOMIC DNA]</scope>
    <source>
        <strain evidence="4">cv. AL8/78</strain>
    </source>
</reference>
<dbReference type="PANTHER" id="PTHR22891">
    <property type="entry name" value="EUKARYOTIC TRANSLATION INITIATION FACTOR 2C"/>
    <property type="match status" value="1"/>
</dbReference>
<comment type="similarity">
    <text evidence="1">Belongs to the argonaute family. Ago subfamily.</text>
</comment>
<dbReference type="SUPFAM" id="SSF101690">
    <property type="entry name" value="PAZ domain"/>
    <property type="match status" value="1"/>
</dbReference>
<dbReference type="InterPro" id="IPR003100">
    <property type="entry name" value="PAZ_dom"/>
</dbReference>
<dbReference type="Pfam" id="PF02170">
    <property type="entry name" value="PAZ"/>
    <property type="match status" value="1"/>
</dbReference>
<dbReference type="AlphaFoldDB" id="A0A453NPZ5"/>
<evidence type="ECO:0000313" key="4">
    <source>
        <dbReference type="EnsemblPlants" id="AET6Gv20448600.8"/>
    </source>
</evidence>
<dbReference type="InterPro" id="IPR036085">
    <property type="entry name" value="PAZ_dom_sf"/>
</dbReference>
<dbReference type="CDD" id="cd02846">
    <property type="entry name" value="PAZ_argonaute_like"/>
    <property type="match status" value="1"/>
</dbReference>
<keyword evidence="5" id="KW-1185">Reference proteome</keyword>
<protein>
    <recommendedName>
        <fullName evidence="3">PAZ domain-containing protein</fullName>
    </recommendedName>
</protein>
<evidence type="ECO:0000313" key="5">
    <source>
        <dbReference type="Proteomes" id="UP000015105"/>
    </source>
</evidence>
<dbReference type="PROSITE" id="PS50821">
    <property type="entry name" value="PAZ"/>
    <property type="match status" value="1"/>
</dbReference>
<dbReference type="Gene3D" id="2.170.260.10">
    <property type="entry name" value="paz domain"/>
    <property type="match status" value="1"/>
</dbReference>
<dbReference type="GO" id="GO:0031047">
    <property type="term" value="P:regulatory ncRNA-mediated gene silencing"/>
    <property type="evidence" value="ECO:0007669"/>
    <property type="project" value="UniProtKB-KW"/>
</dbReference>
<reference evidence="4" key="4">
    <citation type="submission" date="2019-03" db="UniProtKB">
        <authorList>
            <consortium name="EnsemblPlants"/>
        </authorList>
    </citation>
    <scope>IDENTIFICATION</scope>
</reference>
<sequence length="118" mass="13489">SSTAFVEPLPVIDFAAQIVGKDVMSRPLSDANRVRIKKALRDLKVEITHRGSLRRKYRVFGLTAQPTHELIFPIDDEMKSVVEYFTEMYGFTIKQPHLPCLLVGNQKKPNYLPMEVSN</sequence>